<dbReference type="InterPro" id="IPR013783">
    <property type="entry name" value="Ig-like_fold"/>
</dbReference>
<protein>
    <recommendedName>
        <fullName evidence="7">Bacterial Ig domain-containing protein</fullName>
    </recommendedName>
</protein>
<name>A0ABX4XJR8_9LIST</name>
<dbReference type="InterPro" id="IPR027994">
    <property type="entry name" value="WxL_dom"/>
</dbReference>
<reference evidence="5 6" key="1">
    <citation type="submission" date="2016-11" db="EMBL/GenBank/DDBJ databases">
        <title>Whole Genome Sequence of Listeria newyorkensis.</title>
        <authorList>
            <person name="Frink S."/>
            <person name="Morales C."/>
            <person name="Kiang D."/>
        </authorList>
    </citation>
    <scope>NUCLEOTIDE SEQUENCE [LARGE SCALE GENOMIC DNA]</scope>
    <source>
        <strain evidence="5 6">F1604011-044</strain>
    </source>
</reference>
<proteinExistence type="predicted"/>
<feature type="domain" description="WxL" evidence="3">
    <location>
        <begin position="880"/>
        <end position="1018"/>
    </location>
</feature>
<dbReference type="InterPro" id="IPR046776">
    <property type="entry name" value="Pectate_lyase_5"/>
</dbReference>
<comment type="caution">
    <text evidence="5">The sequence shown here is derived from an EMBL/GenBank/DDBJ whole genome shotgun (WGS) entry which is preliminary data.</text>
</comment>
<evidence type="ECO:0000259" key="3">
    <source>
        <dbReference type="Pfam" id="PF13731"/>
    </source>
</evidence>
<keyword evidence="6" id="KW-1185">Reference proteome</keyword>
<feature type="region of interest" description="Disordered" evidence="1">
    <location>
        <begin position="42"/>
        <end position="61"/>
    </location>
</feature>
<dbReference type="Gene3D" id="2.60.40.3600">
    <property type="match status" value="1"/>
</dbReference>
<keyword evidence="2" id="KW-0732">Signal</keyword>
<evidence type="ECO:0000256" key="2">
    <source>
        <dbReference type="SAM" id="SignalP"/>
    </source>
</evidence>
<feature type="domain" description="Bacterial Ig" evidence="4">
    <location>
        <begin position="625"/>
        <end position="705"/>
    </location>
</feature>
<dbReference type="Pfam" id="PF17936">
    <property type="entry name" value="Big_6"/>
    <property type="match status" value="1"/>
</dbReference>
<sequence length="1018" mass="108151">MKLLRRTMAVTLACSFVVTSVAPIMSSAEGLVETAAEANIEQPKATEAKTETTPESATQEVAKERKGLQSSRLQATANVANVTDYLQLEAAMKDVTVTEINIMNDINFSNYTTGSAAESNLSIPTRSITINGNGHTVDFRSRGYLMSFGSNKVDIVIKDIKMFGRNYWGPLRLSGTAGKGTQLTYQNIEYTGAQLTCSYEADVNIIGNVVNRSVNSYVSPFDSVTYAALTNQVNLEITNINFQENSTYTGSTTNATVINLGNKGTATVGKNAEVYLIRGGSSGEEGTCAFRIDGNLNIDDGAYVQIRTETGSTAGGVILGSSGSSLHVSKNAELLVNTLGAGSDGRNPIYIASGASLKVDSGAKLNIRAENTGTSTGAAIYTGDNSSFIVAKDGTFDVQTDGTGSKYLIRIGNASTFQFADAKRVNLQLNNTNAGSRLIYMYGTAGKLNVDVQSVKAWTGTDWLGDGNQTYFWNPMYGMNIKYSSSNVSSVTANSVNEATQTSFIQNFRTQNFKRVLFEGIPDVAVSINDLTDDKAAMNSHTITGVTNPGAYVKFSGDAAIGTGSITSQDFNDATMYHVIADAEGKYTFTLPAGSYVTAGNQVTAYSYLNGKSATATTTVKDETAPDAPTLHAINDKATVVAGDAEANATVTIYKKADHTVLATGKADGSGHYSIAVPVSERPIVPYIACYAVATDAAGNTSEKSADVIVADTTKPTATPVTQYATVGDTFTTNAKDLLTDVYDNAGNGDDNLIYTISKQPDLSKVGYTTVEMTLKDQAGNTTPITVPVFVKDAGTISNDQAMMQANDITIQLAEYPASEAELNTLIRQRSNLKAWAIPSGTDITSQVAIVDKGGLTNTPGEYTVTFSVDGIGKRIKVKVQDGALALGNVTENISFGEQMITSKTKTIKPIDDVQLSVSDTRSVSSNWLVSAQLETPLQTTDGKVLTDALAMKTAQGETPLSTEHAIPVYSNERMQRGLTEIDLNSSETSLVMNVKPGTAMANKQYSTNIRWTLEDAP</sequence>
<gene>
    <name evidence="5" type="ORF">BMT55_13555</name>
</gene>
<dbReference type="Gene3D" id="2.60.40.10">
    <property type="entry name" value="Immunoglobulins"/>
    <property type="match status" value="1"/>
</dbReference>
<accession>A0ABX4XJR8</accession>
<feature type="chain" id="PRO_5046758319" description="Bacterial Ig domain-containing protein" evidence="2">
    <location>
        <begin position="23"/>
        <end position="1018"/>
    </location>
</feature>
<evidence type="ECO:0000259" key="4">
    <source>
        <dbReference type="Pfam" id="PF17936"/>
    </source>
</evidence>
<dbReference type="Pfam" id="PF13731">
    <property type="entry name" value="WxL"/>
    <property type="match status" value="1"/>
</dbReference>
<evidence type="ECO:0000313" key="6">
    <source>
        <dbReference type="Proteomes" id="UP000236500"/>
    </source>
</evidence>
<dbReference type="Pfam" id="PF20585">
    <property type="entry name" value="Pectate_lyase_5"/>
    <property type="match status" value="1"/>
</dbReference>
<dbReference type="InterPro" id="IPR041498">
    <property type="entry name" value="Big_6"/>
</dbReference>
<organism evidence="5 6">
    <name type="scientific">Listeria newyorkensis</name>
    <dbReference type="NCBI Taxonomy" id="1497681"/>
    <lineage>
        <taxon>Bacteria</taxon>
        <taxon>Bacillati</taxon>
        <taxon>Bacillota</taxon>
        <taxon>Bacilli</taxon>
        <taxon>Bacillales</taxon>
        <taxon>Listeriaceae</taxon>
        <taxon>Listeria</taxon>
    </lineage>
</organism>
<evidence type="ECO:0000313" key="5">
    <source>
        <dbReference type="EMBL" id="PNP89079.1"/>
    </source>
</evidence>
<dbReference type="Proteomes" id="UP000236500">
    <property type="component" value="Unassembled WGS sequence"/>
</dbReference>
<feature type="signal peptide" evidence="2">
    <location>
        <begin position="1"/>
        <end position="22"/>
    </location>
</feature>
<evidence type="ECO:0008006" key="7">
    <source>
        <dbReference type="Google" id="ProtNLM"/>
    </source>
</evidence>
<evidence type="ECO:0000256" key="1">
    <source>
        <dbReference type="SAM" id="MobiDB-lite"/>
    </source>
</evidence>
<dbReference type="EMBL" id="MPDH01000019">
    <property type="protein sequence ID" value="PNP89079.1"/>
    <property type="molecule type" value="Genomic_DNA"/>
</dbReference>